<evidence type="ECO:0000259" key="3">
    <source>
        <dbReference type="Pfam" id="PF02719"/>
    </source>
</evidence>
<dbReference type="EMBL" id="AFBN01000082">
    <property type="protein sequence ID" value="EGF53458.1"/>
    <property type="molecule type" value="Genomic_DNA"/>
</dbReference>
<dbReference type="PANTHER" id="PTHR43318">
    <property type="entry name" value="UDP-N-ACETYLGLUCOSAMINE 4,6-DEHYDRATASE"/>
    <property type="match status" value="1"/>
</dbReference>
<proteinExistence type="inferred from homology"/>
<name>F3PVU4_9BACE</name>
<dbReference type="Pfam" id="PF13727">
    <property type="entry name" value="CoA_binding_3"/>
    <property type="match status" value="1"/>
</dbReference>
<keyword evidence="2" id="KW-1133">Transmembrane helix</keyword>
<dbReference type="SUPFAM" id="SSF51735">
    <property type="entry name" value="NAD(P)-binding Rossmann-fold domains"/>
    <property type="match status" value="1"/>
</dbReference>
<dbReference type="InterPro" id="IPR036291">
    <property type="entry name" value="NAD(P)-bd_dom_sf"/>
</dbReference>
<gene>
    <name evidence="4" type="ORF">HMPREF9446_02872</name>
</gene>
<dbReference type="RefSeq" id="WP_009126111.1">
    <property type="nucleotide sequence ID" value="NZ_GL882676.1"/>
</dbReference>
<dbReference type="GeneID" id="86050328"/>
<dbReference type="Gene3D" id="3.40.50.720">
    <property type="entry name" value="NAD(P)-binding Rossmann-like Domain"/>
    <property type="match status" value="2"/>
</dbReference>
<dbReference type="HOGENOM" id="CLU_013560_5_2_10"/>
<keyword evidence="2" id="KW-0812">Transmembrane</keyword>
<reference evidence="4 5" key="1">
    <citation type="submission" date="2011-02" db="EMBL/GenBank/DDBJ databases">
        <authorList>
            <person name="Weinstock G."/>
            <person name="Sodergren E."/>
            <person name="Clifton S."/>
            <person name="Fulton L."/>
            <person name="Fulton B."/>
            <person name="Courtney L."/>
            <person name="Fronick C."/>
            <person name="Harrison M."/>
            <person name="Strong C."/>
            <person name="Farmer C."/>
            <person name="Delahaunty K."/>
            <person name="Markovic C."/>
            <person name="Hall O."/>
            <person name="Minx P."/>
            <person name="Tomlinson C."/>
            <person name="Mitreva M."/>
            <person name="Hou S."/>
            <person name="Chen J."/>
            <person name="Wollam A."/>
            <person name="Pepin K.H."/>
            <person name="Johnson M."/>
            <person name="Bhonagiri V."/>
            <person name="Zhang X."/>
            <person name="Suruliraj S."/>
            <person name="Warren W."/>
            <person name="Chinwalla A."/>
            <person name="Mardis E.R."/>
            <person name="Wilson R.K."/>
        </authorList>
    </citation>
    <scope>NUCLEOTIDE SEQUENCE [LARGE SCALE GENOMIC DNA]</scope>
    <source>
        <strain evidence="4 5">YIT 12057</strain>
    </source>
</reference>
<feature type="transmembrane region" description="Helical" evidence="2">
    <location>
        <begin position="86"/>
        <end position="109"/>
    </location>
</feature>
<evidence type="ECO:0000313" key="4">
    <source>
        <dbReference type="EMBL" id="EGF53458.1"/>
    </source>
</evidence>
<feature type="transmembrane region" description="Helical" evidence="2">
    <location>
        <begin position="121"/>
        <end position="142"/>
    </location>
</feature>
<dbReference type="InterPro" id="IPR051203">
    <property type="entry name" value="Polysaccharide_Synthase-Rel"/>
</dbReference>
<organism evidence="4 5">
    <name type="scientific">Bacteroides fluxus YIT 12057</name>
    <dbReference type="NCBI Taxonomy" id="763034"/>
    <lineage>
        <taxon>Bacteria</taxon>
        <taxon>Pseudomonadati</taxon>
        <taxon>Bacteroidota</taxon>
        <taxon>Bacteroidia</taxon>
        <taxon>Bacteroidales</taxon>
        <taxon>Bacteroidaceae</taxon>
        <taxon>Bacteroides</taxon>
    </lineage>
</organism>
<dbReference type="Proteomes" id="UP000003416">
    <property type="component" value="Unassembled WGS sequence"/>
</dbReference>
<accession>F3PVU4</accession>
<feature type="domain" description="Polysaccharide biosynthesis protein CapD-like" evidence="3">
    <location>
        <begin position="291"/>
        <end position="460"/>
    </location>
</feature>
<keyword evidence="2" id="KW-0472">Membrane</keyword>
<comment type="caution">
    <text evidence="4">The sequence shown here is derived from an EMBL/GenBank/DDBJ whole genome shotgun (WGS) entry which is preliminary data.</text>
</comment>
<protein>
    <submittedName>
        <fullName evidence="4">Polysaccharide biosynthesis protein</fullName>
    </submittedName>
</protein>
<dbReference type="STRING" id="763034.HMPREF9446_02872"/>
<dbReference type="PANTHER" id="PTHR43318:SF1">
    <property type="entry name" value="POLYSACCHARIDE BIOSYNTHESIS PROTEIN EPSC-RELATED"/>
    <property type="match status" value="1"/>
</dbReference>
<feature type="transmembrane region" description="Helical" evidence="2">
    <location>
        <begin position="20"/>
        <end position="39"/>
    </location>
</feature>
<evidence type="ECO:0000313" key="5">
    <source>
        <dbReference type="Proteomes" id="UP000003416"/>
    </source>
</evidence>
<keyword evidence="5" id="KW-1185">Reference proteome</keyword>
<evidence type="ECO:0000256" key="1">
    <source>
        <dbReference type="ARBA" id="ARBA00007430"/>
    </source>
</evidence>
<dbReference type="Pfam" id="PF02719">
    <property type="entry name" value="Polysacc_synt_2"/>
    <property type="match status" value="1"/>
</dbReference>
<feature type="transmembrane region" description="Helical" evidence="2">
    <location>
        <begin position="51"/>
        <end position="74"/>
    </location>
</feature>
<evidence type="ECO:0000256" key="2">
    <source>
        <dbReference type="SAM" id="Phobius"/>
    </source>
</evidence>
<dbReference type="InterPro" id="IPR003869">
    <property type="entry name" value="Polysac_CapD-like"/>
</dbReference>
<dbReference type="AlphaFoldDB" id="F3PVU4"/>
<dbReference type="eggNOG" id="COG1086">
    <property type="taxonomic scope" value="Bacteria"/>
</dbReference>
<comment type="similarity">
    <text evidence="1">Belongs to the polysaccharide synthase family.</text>
</comment>
<sequence length="567" mass="64104">MNLRIYYKYLSSRIASKWAVLLVDVIIVVAAMLFAYILQFQISSVVYKTSLYVWLLALVLLSNVFFFHLLRTYVGIIRFSSFVDIYRVFLCLTLSYGVSGVGNFCWSVWGLGETLPNTILFIAYIFTFSLMVCLRIAVKMLYEAIAFDARHSVNVFIYGSHGTGVNVAKSLRVSRNNHFRLCGFISDEPDMIGKHTMGCRVYANDDELFFHLKKKNVHTVIVSPDKVAGLEDSGVLDKWLAHAIQVMTVPPLSDCMDDGLIKDIQIEDWLRREPVQIDIRRIASHIEGQRIMVTGAAGTIGRGIVRQLAALNPYRLILVDQAESPLYDVQLELSDHWKNLDVRVLVADVANRTRMEAIFRETQPQVVFHAAAYKQPQLMEDYVSEALQTNLLGTINVADLALQYKAGRMILISTDKAAHPVRAVEYSKRLSEIYVQSLGQKVQAEETGGSQLMVVRFGDVYPEDPHSLMTLPEACMLILEAGMTGDTGEVYIFEETGKVLSVPTCHEKIKRELSSVYDYERIHTLLSAIIKRSYAEKTAILLSEIKKIMPDLAVFPIISEDMHKKTF</sequence>